<gene>
    <name evidence="6" type="ORF">LWI28_001425</name>
</gene>
<dbReference type="AlphaFoldDB" id="A0AAD5J8E6"/>
<dbReference type="GO" id="GO:0016020">
    <property type="term" value="C:membrane"/>
    <property type="evidence" value="ECO:0007669"/>
    <property type="project" value="InterPro"/>
</dbReference>
<evidence type="ECO:0000256" key="3">
    <source>
        <dbReference type="ARBA" id="ARBA00022840"/>
    </source>
</evidence>
<evidence type="ECO:0000259" key="5">
    <source>
        <dbReference type="PROSITE" id="PS50893"/>
    </source>
</evidence>
<dbReference type="Gene3D" id="3.40.50.300">
    <property type="entry name" value="P-loop containing nucleotide triphosphate hydrolases"/>
    <property type="match status" value="1"/>
</dbReference>
<dbReference type="FunFam" id="3.40.50.300:FF:001209">
    <property type="entry name" value="ABC transporter, ATP-binding protein"/>
    <property type="match status" value="1"/>
</dbReference>
<comment type="caution">
    <text evidence="6">The sequence shown here is derived from an EMBL/GenBank/DDBJ whole genome shotgun (WGS) entry which is preliminary data.</text>
</comment>
<accession>A0AAD5J8E6</accession>
<dbReference type="InterPro" id="IPR003439">
    <property type="entry name" value="ABC_transporter-like_ATP-bd"/>
</dbReference>
<dbReference type="PANTHER" id="PTHR43423">
    <property type="entry name" value="ABC TRANSPORTER I FAMILY MEMBER 17"/>
    <property type="match status" value="1"/>
</dbReference>
<dbReference type="PROSITE" id="PS00211">
    <property type="entry name" value="ABC_TRANSPORTER_1"/>
    <property type="match status" value="1"/>
</dbReference>
<dbReference type="CDD" id="cd03260">
    <property type="entry name" value="ABC_PstB_phosphate_transporter"/>
    <property type="match status" value="1"/>
</dbReference>
<dbReference type="InterPro" id="IPR017871">
    <property type="entry name" value="ABC_transporter-like_CS"/>
</dbReference>
<dbReference type="GO" id="GO:0016887">
    <property type="term" value="F:ATP hydrolysis activity"/>
    <property type="evidence" value="ECO:0007669"/>
    <property type="project" value="InterPro"/>
</dbReference>
<evidence type="ECO:0000256" key="1">
    <source>
        <dbReference type="ARBA" id="ARBA00022448"/>
    </source>
</evidence>
<dbReference type="InterPro" id="IPR005670">
    <property type="entry name" value="PstB-like"/>
</dbReference>
<evidence type="ECO:0000256" key="4">
    <source>
        <dbReference type="ARBA" id="ARBA00061382"/>
    </source>
</evidence>
<dbReference type="GO" id="GO:0005315">
    <property type="term" value="F:phosphate transmembrane transporter activity"/>
    <property type="evidence" value="ECO:0007669"/>
    <property type="project" value="InterPro"/>
</dbReference>
<evidence type="ECO:0000256" key="2">
    <source>
        <dbReference type="ARBA" id="ARBA00022741"/>
    </source>
</evidence>
<dbReference type="GO" id="GO:0005524">
    <property type="term" value="F:ATP binding"/>
    <property type="evidence" value="ECO:0007669"/>
    <property type="project" value="UniProtKB-KW"/>
</dbReference>
<proteinExistence type="inferred from homology"/>
<evidence type="ECO:0000313" key="6">
    <source>
        <dbReference type="EMBL" id="KAI9190958.1"/>
    </source>
</evidence>
<dbReference type="PROSITE" id="PS50893">
    <property type="entry name" value="ABC_TRANSPORTER_2"/>
    <property type="match status" value="1"/>
</dbReference>
<comment type="similarity">
    <text evidence="4">Belongs to the ABC transporter superfamily. ABCI family.</text>
</comment>
<keyword evidence="2" id="KW-0547">Nucleotide-binding</keyword>
<reference evidence="6" key="1">
    <citation type="journal article" date="2022" name="Plant J.">
        <title>Strategies of tolerance reflected in two North American maple genomes.</title>
        <authorList>
            <person name="McEvoy S.L."/>
            <person name="Sezen U.U."/>
            <person name="Trouern-Trend A."/>
            <person name="McMahon S.M."/>
            <person name="Schaberg P.G."/>
            <person name="Yang J."/>
            <person name="Wegrzyn J.L."/>
            <person name="Swenson N.G."/>
        </authorList>
    </citation>
    <scope>NUCLEOTIDE SEQUENCE</scope>
    <source>
        <strain evidence="6">91603</strain>
    </source>
</reference>
<dbReference type="InterPro" id="IPR027417">
    <property type="entry name" value="P-loop_NTPase"/>
</dbReference>
<dbReference type="SMART" id="SM00382">
    <property type="entry name" value="AAA"/>
    <property type="match status" value="1"/>
</dbReference>
<keyword evidence="1" id="KW-0813">Transport</keyword>
<organism evidence="6 7">
    <name type="scientific">Acer negundo</name>
    <name type="common">Box elder</name>
    <dbReference type="NCBI Taxonomy" id="4023"/>
    <lineage>
        <taxon>Eukaryota</taxon>
        <taxon>Viridiplantae</taxon>
        <taxon>Streptophyta</taxon>
        <taxon>Embryophyta</taxon>
        <taxon>Tracheophyta</taxon>
        <taxon>Spermatophyta</taxon>
        <taxon>Magnoliopsida</taxon>
        <taxon>eudicotyledons</taxon>
        <taxon>Gunneridae</taxon>
        <taxon>Pentapetalae</taxon>
        <taxon>rosids</taxon>
        <taxon>malvids</taxon>
        <taxon>Sapindales</taxon>
        <taxon>Sapindaceae</taxon>
        <taxon>Hippocastanoideae</taxon>
        <taxon>Acereae</taxon>
        <taxon>Acer</taxon>
    </lineage>
</organism>
<dbReference type="EMBL" id="JAJSOW010000004">
    <property type="protein sequence ID" value="KAI9190958.1"/>
    <property type="molecule type" value="Genomic_DNA"/>
</dbReference>
<evidence type="ECO:0000313" key="7">
    <source>
        <dbReference type="Proteomes" id="UP001064489"/>
    </source>
</evidence>
<dbReference type="SUPFAM" id="SSF52540">
    <property type="entry name" value="P-loop containing nucleoside triphosphate hydrolases"/>
    <property type="match status" value="1"/>
</dbReference>
<dbReference type="GO" id="GO:0035435">
    <property type="term" value="P:phosphate ion transmembrane transport"/>
    <property type="evidence" value="ECO:0007669"/>
    <property type="project" value="InterPro"/>
</dbReference>
<name>A0AAD5J8E6_ACENE</name>
<dbReference type="Proteomes" id="UP001064489">
    <property type="component" value="Chromosome 6"/>
</dbReference>
<dbReference type="InterPro" id="IPR003593">
    <property type="entry name" value="AAA+_ATPase"/>
</dbReference>
<dbReference type="PANTHER" id="PTHR43423:SF1">
    <property type="entry name" value="ABC TRANSPORTER I FAMILY MEMBER 17"/>
    <property type="match status" value="1"/>
</dbReference>
<keyword evidence="3" id="KW-0067">ATP-binding</keyword>
<reference evidence="6" key="2">
    <citation type="submission" date="2023-02" db="EMBL/GenBank/DDBJ databases">
        <authorList>
            <person name="Swenson N.G."/>
            <person name="Wegrzyn J.L."/>
            <person name="Mcevoy S.L."/>
        </authorList>
    </citation>
    <scope>NUCLEOTIDE SEQUENCE</scope>
    <source>
        <strain evidence="6">91603</strain>
        <tissue evidence="6">Leaf</tissue>
    </source>
</reference>
<sequence>MSYISIDQPQVQSSPDEDHDVREHLLTVDIQQPGEDVCATRFRIRDLTKVSDAGAPILKGVNMDIPKGVILGIVGPSGSGKSTVLRALNRLWEPPSGTVFYDDRDILDLDVLSLRRKVGMLFQIPVLFEGTVADNIRYGPQLKGKKLSDNEVRNLLSLADLDSSFFNKTGGEISVGQAQRVALARTLANEPEVLLLDEPTSSLDPISTENIEEVIMKLKKERGMTIVMVSHSIKQIQRIADVVCLLVDGTIVEVLKPDKLSEAKHPTALRFLQLSA</sequence>
<protein>
    <recommendedName>
        <fullName evidence="5">ABC transporter domain-containing protein</fullName>
    </recommendedName>
</protein>
<dbReference type="Pfam" id="PF00005">
    <property type="entry name" value="ABC_tran"/>
    <property type="match status" value="1"/>
</dbReference>
<keyword evidence="7" id="KW-1185">Reference proteome</keyword>
<feature type="domain" description="ABC transporter" evidence="5">
    <location>
        <begin position="42"/>
        <end position="273"/>
    </location>
</feature>